<feature type="domain" description="DUF6957" evidence="1">
    <location>
        <begin position="13"/>
        <end position="120"/>
    </location>
</feature>
<dbReference type="Pfam" id="PF22275">
    <property type="entry name" value="DUF6957"/>
    <property type="match status" value="1"/>
</dbReference>
<dbReference type="EMBL" id="JAGTIS010000007">
    <property type="protein sequence ID" value="MBT8767331.1"/>
    <property type="molecule type" value="Genomic_DNA"/>
</dbReference>
<organism evidence="2 3">
    <name type="scientific">Metapseudomonas boanensis</name>
    <dbReference type="NCBI Taxonomy" id="2822138"/>
    <lineage>
        <taxon>Bacteria</taxon>
        <taxon>Pseudomonadati</taxon>
        <taxon>Pseudomonadota</taxon>
        <taxon>Gammaproteobacteria</taxon>
        <taxon>Pseudomonadales</taxon>
        <taxon>Pseudomonadaceae</taxon>
        <taxon>Metapseudomonas</taxon>
    </lineage>
</organism>
<proteinExistence type="predicted"/>
<evidence type="ECO:0000259" key="1">
    <source>
        <dbReference type="Pfam" id="PF22275"/>
    </source>
</evidence>
<gene>
    <name evidence="2" type="ORF">J7302_14540</name>
</gene>
<reference evidence="2 3" key="1">
    <citation type="submission" date="2021-04" db="EMBL/GenBank/DDBJ databases">
        <title>Pseudomonas boanensis sp. nov., a bacterium isolated from river water used for household purposes in Boane District, Mozambique.</title>
        <authorList>
            <person name="Nicklasson M."/>
            <person name="Martin-Rodriguez A.J."/>
            <person name="Thorell K."/>
            <person name="Neves L."/>
            <person name="Mussagy A."/>
            <person name="Rydberg H.A."/>
            <person name="Hernroth B."/>
            <person name="Svensson-Stadler L."/>
            <person name="Sjoling A."/>
        </authorList>
    </citation>
    <scope>NUCLEOTIDE SEQUENCE [LARGE SCALE GENOMIC DNA]</scope>
    <source>
        <strain evidence="2 3">DB1</strain>
    </source>
</reference>
<evidence type="ECO:0000313" key="3">
    <source>
        <dbReference type="Proteomes" id="UP001519667"/>
    </source>
</evidence>
<name>A0ABS5XJI9_9GAMM</name>
<sequence length="125" mass="14271">MELLDEGGIPMLGPELADEEAIARARACQPVMSFCVVRRWIWIDLEMPESVLAELQRTGRQPVMLYAHQVVFDSLDRCRPGDWIRSTPLVAFRQGCFFETVNTRYLLLGRGVRKSAQLSTGLRIF</sequence>
<keyword evidence="3" id="KW-1185">Reference proteome</keyword>
<accession>A0ABS5XJI9</accession>
<protein>
    <recommendedName>
        <fullName evidence="1">DUF6957 domain-containing protein</fullName>
    </recommendedName>
</protein>
<evidence type="ECO:0000313" key="2">
    <source>
        <dbReference type="EMBL" id="MBT8767331.1"/>
    </source>
</evidence>
<dbReference type="Proteomes" id="UP001519667">
    <property type="component" value="Unassembled WGS sequence"/>
</dbReference>
<dbReference type="InterPro" id="IPR054232">
    <property type="entry name" value="DUF6957"/>
</dbReference>
<comment type="caution">
    <text evidence="2">The sequence shown here is derived from an EMBL/GenBank/DDBJ whole genome shotgun (WGS) entry which is preliminary data.</text>
</comment>